<comment type="similarity">
    <text evidence="1">Belongs to the syntaxin family.</text>
</comment>
<protein>
    <submittedName>
        <fullName evidence="4">Syntaxin protein 2</fullName>
    </submittedName>
</protein>
<dbReference type="PROSITE" id="PS50192">
    <property type="entry name" value="T_SNARE"/>
    <property type="match status" value="1"/>
</dbReference>
<dbReference type="InterPro" id="IPR006011">
    <property type="entry name" value="Syntaxin_N"/>
</dbReference>
<evidence type="ECO:0000313" key="4">
    <source>
        <dbReference type="EMBL" id="QRW20198.1"/>
    </source>
</evidence>
<dbReference type="SMART" id="SM00397">
    <property type="entry name" value="t_SNARE"/>
    <property type="match status" value="1"/>
</dbReference>
<dbReference type="PANTHER" id="PTHR19957:SF38">
    <property type="entry name" value="LD27581P"/>
    <property type="match status" value="1"/>
</dbReference>
<dbReference type="Gene3D" id="1.20.58.70">
    <property type="match status" value="1"/>
</dbReference>
<dbReference type="PANTHER" id="PTHR19957">
    <property type="entry name" value="SYNTAXIN"/>
    <property type="match status" value="1"/>
</dbReference>
<dbReference type="Proteomes" id="UP000650533">
    <property type="component" value="Chromosome 5"/>
</dbReference>
<dbReference type="Pfam" id="PF14523">
    <property type="entry name" value="Syntaxin_2"/>
    <property type="match status" value="1"/>
</dbReference>
<dbReference type="InterPro" id="IPR006012">
    <property type="entry name" value="Syntaxin/epimorphin_CS"/>
</dbReference>
<dbReference type="GO" id="GO:0006886">
    <property type="term" value="P:intracellular protein transport"/>
    <property type="evidence" value="ECO:0007669"/>
    <property type="project" value="InterPro"/>
</dbReference>
<dbReference type="KEGG" id="rsx:RhiXN_09173"/>
<dbReference type="GO" id="GO:0006906">
    <property type="term" value="P:vesicle fusion"/>
    <property type="evidence" value="ECO:0007669"/>
    <property type="project" value="TreeGrafter"/>
</dbReference>
<gene>
    <name evidence="4" type="ORF">RhiXN_09173</name>
</gene>
<dbReference type="RefSeq" id="XP_043180435.1">
    <property type="nucleotide sequence ID" value="XM_043328989.1"/>
</dbReference>
<dbReference type="GO" id="GO:0000149">
    <property type="term" value="F:SNARE binding"/>
    <property type="evidence" value="ECO:0007669"/>
    <property type="project" value="TreeGrafter"/>
</dbReference>
<proteinExistence type="inferred from homology"/>
<name>A0A8H8NXM3_9AGAM</name>
<dbReference type="SUPFAM" id="SSF47661">
    <property type="entry name" value="t-snare proteins"/>
    <property type="match status" value="1"/>
</dbReference>
<sequence>MSFADLERGQGGFQSSSALVPTSPSDAEFLGLQKSLSVQIFKINSNLGTARDTGTVRKGLHELTETTRELIKRGTDDLKTLSTLQRNLVTSAQSTFTEDSHDFQVSLVAFQRAQKVSAERQRTVVDGVKQAVEDNANSSGAVASSLNLKDRSKLSKAELAHQESLIQEREIEIREIETGIHELNEIFRDLGTLVTEQGTMLDTIEANVDSVALTRVTQHSSWSKLPNIKERLVVEQLALCLWSS</sequence>
<dbReference type="InterPro" id="IPR000727">
    <property type="entry name" value="T_SNARE_dom"/>
</dbReference>
<dbReference type="InterPro" id="IPR045242">
    <property type="entry name" value="Syntaxin"/>
</dbReference>
<organism evidence="4 5">
    <name type="scientific">Rhizoctonia solani</name>
    <dbReference type="NCBI Taxonomy" id="456999"/>
    <lineage>
        <taxon>Eukaryota</taxon>
        <taxon>Fungi</taxon>
        <taxon>Dikarya</taxon>
        <taxon>Basidiomycota</taxon>
        <taxon>Agaricomycotina</taxon>
        <taxon>Agaricomycetes</taxon>
        <taxon>Cantharellales</taxon>
        <taxon>Ceratobasidiaceae</taxon>
        <taxon>Rhizoctonia</taxon>
    </lineage>
</organism>
<dbReference type="PROSITE" id="PS00914">
    <property type="entry name" value="SYNTAXIN"/>
    <property type="match status" value="1"/>
</dbReference>
<dbReference type="GO" id="GO:0005484">
    <property type="term" value="F:SNAP receptor activity"/>
    <property type="evidence" value="ECO:0007669"/>
    <property type="project" value="InterPro"/>
</dbReference>
<dbReference type="EMBL" id="CP059662">
    <property type="protein sequence ID" value="QRW20198.1"/>
    <property type="molecule type" value="Genomic_DNA"/>
</dbReference>
<feature type="region of interest" description="Disordered" evidence="2">
    <location>
        <begin position="1"/>
        <end position="20"/>
    </location>
</feature>
<evidence type="ECO:0000259" key="3">
    <source>
        <dbReference type="PROSITE" id="PS50192"/>
    </source>
</evidence>
<dbReference type="CDD" id="cd15840">
    <property type="entry name" value="SNARE_Qa"/>
    <property type="match status" value="1"/>
</dbReference>
<dbReference type="GeneID" id="67031452"/>
<dbReference type="GO" id="GO:0048278">
    <property type="term" value="P:vesicle docking"/>
    <property type="evidence" value="ECO:0007669"/>
    <property type="project" value="TreeGrafter"/>
</dbReference>
<dbReference type="GO" id="GO:0012505">
    <property type="term" value="C:endomembrane system"/>
    <property type="evidence" value="ECO:0007669"/>
    <property type="project" value="TreeGrafter"/>
</dbReference>
<reference evidence="4" key="1">
    <citation type="submission" date="2020-05" db="EMBL/GenBank/DDBJ databases">
        <title>Evolutionary and genomic comparisons of hybrid uninucleate and nonhybrid Rhizoctonia fungi.</title>
        <authorList>
            <person name="Li C."/>
            <person name="Chen X."/>
        </authorList>
    </citation>
    <scope>NUCLEOTIDE SEQUENCE</scope>
    <source>
        <strain evidence="4">AG-1 IA</strain>
    </source>
</reference>
<dbReference type="Gene3D" id="1.20.5.110">
    <property type="match status" value="1"/>
</dbReference>
<evidence type="ECO:0000256" key="1">
    <source>
        <dbReference type="ARBA" id="ARBA00009063"/>
    </source>
</evidence>
<dbReference type="InterPro" id="IPR010989">
    <property type="entry name" value="SNARE"/>
</dbReference>
<evidence type="ECO:0000256" key="2">
    <source>
        <dbReference type="SAM" id="MobiDB-lite"/>
    </source>
</evidence>
<evidence type="ECO:0000313" key="5">
    <source>
        <dbReference type="Proteomes" id="UP000650533"/>
    </source>
</evidence>
<dbReference type="AlphaFoldDB" id="A0A8H8NXM3"/>
<accession>A0A8H8NXM3</accession>
<dbReference type="GO" id="GO:0031201">
    <property type="term" value="C:SNARE complex"/>
    <property type="evidence" value="ECO:0007669"/>
    <property type="project" value="TreeGrafter"/>
</dbReference>
<feature type="domain" description="T-SNARE coiled-coil homology" evidence="3">
    <location>
        <begin position="163"/>
        <end position="225"/>
    </location>
</feature>